<accession>E9I7W6</accession>
<dbReference type="AlphaFoldDB" id="E9I7W6"/>
<proteinExistence type="predicted"/>
<reference evidence="1 2" key="1">
    <citation type="journal article" date="2011" name="Science">
        <title>The ecoresponsive genome of Daphnia pulex.</title>
        <authorList>
            <person name="Colbourne J.K."/>
            <person name="Pfrender M.E."/>
            <person name="Gilbert D."/>
            <person name="Thomas W.K."/>
            <person name="Tucker A."/>
            <person name="Oakley T.H."/>
            <person name="Tokishita S."/>
            <person name="Aerts A."/>
            <person name="Arnold G.J."/>
            <person name="Basu M.K."/>
            <person name="Bauer D.J."/>
            <person name="Caceres C.E."/>
            <person name="Carmel L."/>
            <person name="Casola C."/>
            <person name="Choi J.H."/>
            <person name="Detter J.C."/>
            <person name="Dong Q."/>
            <person name="Dusheyko S."/>
            <person name="Eads B.D."/>
            <person name="Frohlich T."/>
            <person name="Geiler-Samerotte K.A."/>
            <person name="Gerlach D."/>
            <person name="Hatcher P."/>
            <person name="Jogdeo S."/>
            <person name="Krijgsveld J."/>
            <person name="Kriventseva E.V."/>
            <person name="Kultz D."/>
            <person name="Laforsch C."/>
            <person name="Lindquist E."/>
            <person name="Lopez J."/>
            <person name="Manak J.R."/>
            <person name="Muller J."/>
            <person name="Pangilinan J."/>
            <person name="Patwardhan R.P."/>
            <person name="Pitluck S."/>
            <person name="Pritham E.J."/>
            <person name="Rechtsteiner A."/>
            <person name="Rho M."/>
            <person name="Rogozin I.B."/>
            <person name="Sakarya O."/>
            <person name="Salamov A."/>
            <person name="Schaack S."/>
            <person name="Shapiro H."/>
            <person name="Shiga Y."/>
            <person name="Skalitzky C."/>
            <person name="Smith Z."/>
            <person name="Souvorov A."/>
            <person name="Sung W."/>
            <person name="Tang Z."/>
            <person name="Tsuchiya D."/>
            <person name="Tu H."/>
            <person name="Vos H."/>
            <person name="Wang M."/>
            <person name="Wolf Y.I."/>
            <person name="Yamagata H."/>
            <person name="Yamada T."/>
            <person name="Ye Y."/>
            <person name="Shaw J.R."/>
            <person name="Andrews J."/>
            <person name="Crease T.J."/>
            <person name="Tang H."/>
            <person name="Lucas S.M."/>
            <person name="Robertson H.M."/>
            <person name="Bork P."/>
            <person name="Koonin E.V."/>
            <person name="Zdobnov E.M."/>
            <person name="Grigoriev I.V."/>
            <person name="Lynch M."/>
            <person name="Boore J.L."/>
        </authorList>
    </citation>
    <scope>NUCLEOTIDE SEQUENCE [LARGE SCALE GENOMIC DNA]</scope>
</reference>
<evidence type="ECO:0000313" key="1">
    <source>
        <dbReference type="EMBL" id="EFX59914.1"/>
    </source>
</evidence>
<dbReference type="Proteomes" id="UP000000305">
    <property type="component" value="Unassembled WGS sequence"/>
</dbReference>
<organism evidence="1 2">
    <name type="scientific">Daphnia pulex</name>
    <name type="common">Water flea</name>
    <dbReference type="NCBI Taxonomy" id="6669"/>
    <lineage>
        <taxon>Eukaryota</taxon>
        <taxon>Metazoa</taxon>
        <taxon>Ecdysozoa</taxon>
        <taxon>Arthropoda</taxon>
        <taxon>Crustacea</taxon>
        <taxon>Branchiopoda</taxon>
        <taxon>Diplostraca</taxon>
        <taxon>Cladocera</taxon>
        <taxon>Anomopoda</taxon>
        <taxon>Daphniidae</taxon>
        <taxon>Daphnia</taxon>
    </lineage>
</organism>
<dbReference type="KEGG" id="dpx:DAPPUDRAFT_126270"/>
<gene>
    <name evidence="1" type="ORF">DAPPUDRAFT_126270</name>
</gene>
<dbReference type="InParanoid" id="E9I7W6"/>
<sequence length="307" mass="32934">MPPPTVDLTACNFTTTNLSLLPLCYPLGTSSATWRMNFSNGGFSDCVFKVTVKQATTGGTCKQYTGADVLYRCSTPCASTYQWKPLGMTTSDVSFDLCQAKFYKTDGVTFQQNSNGTAILRGTFRDATWTPIVVEMNLSGGSSTGTGQSDYCTTPNSAGWYYYSSMTGTFKRGSSAAVPISSVAPATFGFQIGLGAALYGTTTLGIAGNFRFDGSTVGGNIAMLLNNETTCTTNALAARKSIFDLEAKAEIDQTKLLFVSNESADVDFFEVQKLDNQGVFKTISTVNSTHRAEIQPYTFTDNQITEG</sequence>
<dbReference type="EMBL" id="GL737557">
    <property type="protein sequence ID" value="EFX59914.1"/>
    <property type="molecule type" value="Genomic_DNA"/>
</dbReference>
<evidence type="ECO:0000313" key="2">
    <source>
        <dbReference type="Proteomes" id="UP000000305"/>
    </source>
</evidence>
<name>E9I7W6_DAPPU</name>
<protein>
    <submittedName>
        <fullName evidence="1">Uncharacterized protein</fullName>
    </submittedName>
</protein>
<keyword evidence="2" id="KW-1185">Reference proteome</keyword>
<dbReference type="HOGENOM" id="CLU_907844_0_0_1"/>
<feature type="non-terminal residue" evidence="1">
    <location>
        <position position="307"/>
    </location>
</feature>